<accession>A0A4R6SM51</accession>
<reference evidence="5 6" key="1">
    <citation type="submission" date="2019-03" db="EMBL/GenBank/DDBJ databases">
        <title>Genomic Encyclopedia of Type Strains, Phase IV (KMG-IV): sequencing the most valuable type-strain genomes for metagenomic binning, comparative biology and taxonomic classification.</title>
        <authorList>
            <person name="Goeker M."/>
        </authorList>
    </citation>
    <scope>NUCLEOTIDE SEQUENCE [LARGE SCALE GENOMIC DNA]</scope>
    <source>
        <strain evidence="5 6">DSM 45361</strain>
    </source>
</reference>
<evidence type="ECO:0000256" key="1">
    <source>
        <dbReference type="ARBA" id="ARBA00023015"/>
    </source>
</evidence>
<dbReference type="SMART" id="SM00345">
    <property type="entry name" value="HTH_GNTR"/>
    <property type="match status" value="1"/>
</dbReference>
<feature type="domain" description="HTH gntR-type" evidence="4">
    <location>
        <begin position="20"/>
        <end position="87"/>
    </location>
</feature>
<dbReference type="InterPro" id="IPR011711">
    <property type="entry name" value="GntR_C"/>
</dbReference>
<keyword evidence="2 5" id="KW-0238">DNA-binding</keyword>
<dbReference type="Gene3D" id="1.10.10.10">
    <property type="entry name" value="Winged helix-like DNA-binding domain superfamily/Winged helix DNA-binding domain"/>
    <property type="match status" value="1"/>
</dbReference>
<comment type="caution">
    <text evidence="5">The sequence shown here is derived from an EMBL/GenBank/DDBJ whole genome shotgun (WGS) entry which is preliminary data.</text>
</comment>
<evidence type="ECO:0000256" key="3">
    <source>
        <dbReference type="ARBA" id="ARBA00023163"/>
    </source>
</evidence>
<dbReference type="SUPFAM" id="SSF48008">
    <property type="entry name" value="GntR ligand-binding domain-like"/>
    <property type="match status" value="1"/>
</dbReference>
<dbReference type="SUPFAM" id="SSF46785">
    <property type="entry name" value="Winged helix' DNA-binding domain"/>
    <property type="match status" value="1"/>
</dbReference>
<dbReference type="InterPro" id="IPR036388">
    <property type="entry name" value="WH-like_DNA-bd_sf"/>
</dbReference>
<name>A0A4R6SM51_LABRH</name>
<proteinExistence type="predicted"/>
<dbReference type="PROSITE" id="PS50949">
    <property type="entry name" value="HTH_GNTR"/>
    <property type="match status" value="1"/>
</dbReference>
<dbReference type="RefSeq" id="WP_133847784.1">
    <property type="nucleotide sequence ID" value="NZ_SNXZ01000001.1"/>
</dbReference>
<dbReference type="Pfam" id="PF00392">
    <property type="entry name" value="GntR"/>
    <property type="match status" value="1"/>
</dbReference>
<gene>
    <name evidence="5" type="ORF">EV186_101914</name>
</gene>
<dbReference type="EMBL" id="SNXZ01000001">
    <property type="protein sequence ID" value="TDQ04951.1"/>
    <property type="molecule type" value="Genomic_DNA"/>
</dbReference>
<keyword evidence="3" id="KW-0804">Transcription</keyword>
<evidence type="ECO:0000259" key="4">
    <source>
        <dbReference type="PROSITE" id="PS50949"/>
    </source>
</evidence>
<sequence length="227" mass="25817">MITSDRFAELRKLHGPLERDSVVEPAADRLRNLIIEGHLQPGEKVPDDIGKEYLGVARNTQREACRMLVHERLLTQQLNRGFFVRMPTREDVGDVFHVRRLIELQAMRAGFDTAGANRVFEAVEAGEEAKSELDFAGVGTANMRFHRAISALLGSERINTMMSQVLAELRLVFHAMSDAREFYLPYLPRNREIAETLLVKRDAPAAERLLTQYLDDAERQLLDVYPG</sequence>
<keyword evidence="6" id="KW-1185">Reference proteome</keyword>
<dbReference type="Proteomes" id="UP000295444">
    <property type="component" value="Unassembled WGS sequence"/>
</dbReference>
<dbReference type="InterPro" id="IPR008920">
    <property type="entry name" value="TF_FadR/GntR_C"/>
</dbReference>
<dbReference type="Pfam" id="PF07729">
    <property type="entry name" value="FCD"/>
    <property type="match status" value="1"/>
</dbReference>
<evidence type="ECO:0000313" key="5">
    <source>
        <dbReference type="EMBL" id="TDQ04951.1"/>
    </source>
</evidence>
<dbReference type="InterPro" id="IPR036390">
    <property type="entry name" value="WH_DNA-bd_sf"/>
</dbReference>
<dbReference type="Gene3D" id="1.20.120.530">
    <property type="entry name" value="GntR ligand-binding domain-like"/>
    <property type="match status" value="1"/>
</dbReference>
<dbReference type="AlphaFoldDB" id="A0A4R6SM51"/>
<organism evidence="5 6">
    <name type="scientific">Labedaea rhizosphaerae</name>
    <dbReference type="NCBI Taxonomy" id="598644"/>
    <lineage>
        <taxon>Bacteria</taxon>
        <taxon>Bacillati</taxon>
        <taxon>Actinomycetota</taxon>
        <taxon>Actinomycetes</taxon>
        <taxon>Pseudonocardiales</taxon>
        <taxon>Pseudonocardiaceae</taxon>
        <taxon>Labedaea</taxon>
    </lineage>
</organism>
<dbReference type="InterPro" id="IPR000524">
    <property type="entry name" value="Tscrpt_reg_HTH_GntR"/>
</dbReference>
<dbReference type="GO" id="GO:0003700">
    <property type="term" value="F:DNA-binding transcription factor activity"/>
    <property type="evidence" value="ECO:0007669"/>
    <property type="project" value="InterPro"/>
</dbReference>
<dbReference type="SMART" id="SM00895">
    <property type="entry name" value="FCD"/>
    <property type="match status" value="1"/>
</dbReference>
<dbReference type="GO" id="GO:0003677">
    <property type="term" value="F:DNA binding"/>
    <property type="evidence" value="ECO:0007669"/>
    <property type="project" value="UniProtKB-KW"/>
</dbReference>
<keyword evidence="1" id="KW-0805">Transcription regulation</keyword>
<protein>
    <submittedName>
        <fullName evidence="5">DNA-binding GntR family transcriptional regulator</fullName>
    </submittedName>
</protein>
<evidence type="ECO:0000313" key="6">
    <source>
        <dbReference type="Proteomes" id="UP000295444"/>
    </source>
</evidence>
<dbReference type="PANTHER" id="PTHR43537:SF45">
    <property type="entry name" value="GNTR FAMILY REGULATORY PROTEIN"/>
    <property type="match status" value="1"/>
</dbReference>
<dbReference type="PANTHER" id="PTHR43537">
    <property type="entry name" value="TRANSCRIPTIONAL REGULATOR, GNTR FAMILY"/>
    <property type="match status" value="1"/>
</dbReference>
<evidence type="ECO:0000256" key="2">
    <source>
        <dbReference type="ARBA" id="ARBA00023125"/>
    </source>
</evidence>
<dbReference type="OrthoDB" id="5243844at2"/>